<dbReference type="PANTHER" id="PTHR45632">
    <property type="entry name" value="LD33804P"/>
    <property type="match status" value="1"/>
</dbReference>
<dbReference type="OrthoDB" id="10250130at2759"/>
<protein>
    <submittedName>
        <fullName evidence="3">Uncharacterized protein</fullName>
    </submittedName>
</protein>
<keyword evidence="2" id="KW-0677">Repeat</keyword>
<keyword evidence="1" id="KW-0880">Kelch repeat</keyword>
<dbReference type="Pfam" id="PF01344">
    <property type="entry name" value="Kelch_1"/>
    <property type="match status" value="1"/>
</dbReference>
<dbReference type="InterPro" id="IPR006652">
    <property type="entry name" value="Kelch_1"/>
</dbReference>
<dbReference type="InterPro" id="IPR015915">
    <property type="entry name" value="Kelch-typ_b-propeller"/>
</dbReference>
<dbReference type="AlphaFoldDB" id="A0A2T7P1T0"/>
<dbReference type="PANTHER" id="PTHR45632:SF3">
    <property type="entry name" value="KELCH-LIKE PROTEIN 32"/>
    <property type="match status" value="1"/>
</dbReference>
<evidence type="ECO:0000313" key="3">
    <source>
        <dbReference type="EMBL" id="PVD27353.1"/>
    </source>
</evidence>
<evidence type="ECO:0000256" key="2">
    <source>
        <dbReference type="ARBA" id="ARBA00022737"/>
    </source>
</evidence>
<organism evidence="3 4">
    <name type="scientific">Pomacea canaliculata</name>
    <name type="common">Golden apple snail</name>
    <dbReference type="NCBI Taxonomy" id="400727"/>
    <lineage>
        <taxon>Eukaryota</taxon>
        <taxon>Metazoa</taxon>
        <taxon>Spiralia</taxon>
        <taxon>Lophotrochozoa</taxon>
        <taxon>Mollusca</taxon>
        <taxon>Gastropoda</taxon>
        <taxon>Caenogastropoda</taxon>
        <taxon>Architaenioglossa</taxon>
        <taxon>Ampullarioidea</taxon>
        <taxon>Ampullariidae</taxon>
        <taxon>Pomacea</taxon>
    </lineage>
</organism>
<dbReference type="Proteomes" id="UP000245119">
    <property type="component" value="Linkage Group LG7"/>
</dbReference>
<gene>
    <name evidence="3" type="ORF">C0Q70_12509</name>
</gene>
<evidence type="ECO:0000313" key="4">
    <source>
        <dbReference type="Proteomes" id="UP000245119"/>
    </source>
</evidence>
<accession>A0A2T7P1T0</accession>
<proteinExistence type="predicted"/>
<comment type="caution">
    <text evidence="3">The sequence shown here is derived from an EMBL/GenBank/DDBJ whole genome shotgun (WGS) entry which is preliminary data.</text>
</comment>
<name>A0A2T7P1T0_POMCA</name>
<keyword evidence="4" id="KW-1185">Reference proteome</keyword>
<sequence>MVAVSSNIYLLGGLAKNTSGEKTICSRVLKYNTSSREWSVFCQLLLGVQESTAAVLGHRIYLFGGVDSKGARTDWVQCVDTLGGCTYQAGKLPSLTCGARALSNGGRIYVVRPEGDVLSMKENSSLANQVEQKLSATKEESEIGNQDTMPKKPLNLLAGTAKFDIHVLNVPVEYMKEGKDR</sequence>
<dbReference type="SUPFAM" id="SSF117281">
    <property type="entry name" value="Kelch motif"/>
    <property type="match status" value="1"/>
</dbReference>
<reference evidence="3 4" key="1">
    <citation type="submission" date="2018-04" db="EMBL/GenBank/DDBJ databases">
        <title>The genome of golden apple snail Pomacea canaliculata provides insight into stress tolerance and invasive adaptation.</title>
        <authorList>
            <person name="Liu C."/>
            <person name="Liu B."/>
            <person name="Ren Y."/>
            <person name="Zhang Y."/>
            <person name="Wang H."/>
            <person name="Li S."/>
            <person name="Jiang F."/>
            <person name="Yin L."/>
            <person name="Zhang G."/>
            <person name="Qian W."/>
            <person name="Fan W."/>
        </authorList>
    </citation>
    <scope>NUCLEOTIDE SEQUENCE [LARGE SCALE GENOMIC DNA]</scope>
    <source>
        <strain evidence="3">SZHN2017</strain>
        <tissue evidence="3">Muscle</tissue>
    </source>
</reference>
<evidence type="ECO:0000256" key="1">
    <source>
        <dbReference type="ARBA" id="ARBA00022441"/>
    </source>
</evidence>
<dbReference type="STRING" id="400727.A0A2T7P1T0"/>
<dbReference type="Gene3D" id="2.120.10.80">
    <property type="entry name" value="Kelch-type beta propeller"/>
    <property type="match status" value="1"/>
</dbReference>
<dbReference type="EMBL" id="PZQS01000007">
    <property type="protein sequence ID" value="PVD27353.1"/>
    <property type="molecule type" value="Genomic_DNA"/>
</dbReference>